<dbReference type="GO" id="GO:1990904">
    <property type="term" value="C:ribonucleoprotein complex"/>
    <property type="evidence" value="ECO:0007669"/>
    <property type="project" value="UniProtKB-KW"/>
</dbReference>
<protein>
    <submittedName>
        <fullName evidence="4">Ribosomal protein S8</fullName>
    </submittedName>
</protein>
<evidence type="ECO:0000256" key="2">
    <source>
        <dbReference type="ARBA" id="ARBA00022980"/>
    </source>
</evidence>
<comment type="similarity">
    <text evidence="1">Belongs to the universal ribosomal protein uS8 family.</text>
</comment>
<dbReference type="GO" id="GO:0006412">
    <property type="term" value="P:translation"/>
    <property type="evidence" value="ECO:0007669"/>
    <property type="project" value="InterPro"/>
</dbReference>
<keyword evidence="3" id="KW-0687">Ribonucleoprotein</keyword>
<evidence type="ECO:0000313" key="4">
    <source>
        <dbReference type="EMBL" id="AGH24055.1"/>
    </source>
</evidence>
<keyword evidence="2 4" id="KW-0689">Ribosomal protein</keyword>
<reference evidence="4" key="3">
    <citation type="journal article" date="2013" name="Genome Biol. Evol.">
        <title>Strikingly bacteria-like and gene-rich mitochondrial genomes throughout jakobid protists.</title>
        <authorList>
            <person name="Burger G."/>
            <person name="Gray M.W."/>
            <person name="Forget L."/>
            <person name="Lang B.F."/>
        </authorList>
    </citation>
    <scope>NUCLEOTIDE SEQUENCE</scope>
    <source>
        <strain evidence="4">ATCC 50634</strain>
    </source>
</reference>
<dbReference type="InterPro" id="IPR000630">
    <property type="entry name" value="Ribosomal_uS8"/>
</dbReference>
<dbReference type="PANTHER" id="PTHR11758">
    <property type="entry name" value="40S RIBOSOMAL PROTEIN S15A"/>
    <property type="match status" value="1"/>
</dbReference>
<organism evidence="4">
    <name type="scientific">Histiona aroides</name>
    <name type="common">Flagellate</name>
    <dbReference type="NCBI Taxonomy" id="392300"/>
    <lineage>
        <taxon>Eukaryota</taxon>
        <taxon>Discoba</taxon>
        <taxon>Jakobida</taxon>
        <taxon>Histionina</taxon>
        <taxon>Histionidae</taxon>
        <taxon>Histiona</taxon>
    </lineage>
</organism>
<gene>
    <name evidence="4" type="primary">rps8</name>
</gene>
<keyword evidence="4" id="KW-0496">Mitochondrion</keyword>
<proteinExistence type="inferred from homology"/>
<dbReference type="GO" id="GO:0005840">
    <property type="term" value="C:ribosome"/>
    <property type="evidence" value="ECO:0007669"/>
    <property type="project" value="UniProtKB-KW"/>
</dbReference>
<dbReference type="SUPFAM" id="SSF56047">
    <property type="entry name" value="Ribosomal protein S8"/>
    <property type="match status" value="1"/>
</dbReference>
<reference evidence="4" key="2">
    <citation type="journal article" date="2006" name="RNA">
        <title>Hybrid E. coli--Mitochondrial ribonuclease P RNAs are catalytically active.</title>
        <authorList>
            <person name="Seif E."/>
            <person name="Cadieux A."/>
            <person name="Lang B.F."/>
        </authorList>
    </citation>
    <scope>NUCLEOTIDE SEQUENCE</scope>
    <source>
        <strain evidence="4">ATCC 50634</strain>
    </source>
</reference>
<accession>M4QCY5</accession>
<dbReference type="Pfam" id="PF00410">
    <property type="entry name" value="Ribosomal_S8"/>
    <property type="match status" value="1"/>
</dbReference>
<dbReference type="GO" id="GO:0003735">
    <property type="term" value="F:structural constituent of ribosome"/>
    <property type="evidence" value="ECO:0007669"/>
    <property type="project" value="InterPro"/>
</dbReference>
<dbReference type="InterPro" id="IPR035987">
    <property type="entry name" value="Ribosomal_uS8_sf"/>
</dbReference>
<reference evidence="4" key="1">
    <citation type="journal article" date="2004" name="RNA">
        <title>Mitochondrial 3' tRNA editing in the jakobid Seculamonas ecuadoriensis: a novel mechanism and implications for tRNA processing.</title>
        <authorList>
            <person name="Leigh J."/>
            <person name="Lang B.F."/>
        </authorList>
    </citation>
    <scope>NUCLEOTIDE SEQUENCE</scope>
    <source>
        <strain evidence="4">ATCC 50634</strain>
    </source>
</reference>
<dbReference type="RefSeq" id="YP_007890561.1">
    <property type="nucleotide sequence ID" value="NC_021125.1"/>
</dbReference>
<name>M4QCY5_HISAR</name>
<geneLocation type="mitochondrion" evidence="4"/>
<dbReference type="Gene3D" id="3.30.1370.30">
    <property type="match status" value="1"/>
</dbReference>
<dbReference type="AlphaFoldDB" id="M4QCY5"/>
<evidence type="ECO:0000256" key="1">
    <source>
        <dbReference type="ARBA" id="ARBA00006471"/>
    </source>
</evidence>
<evidence type="ECO:0000256" key="3">
    <source>
        <dbReference type="ARBA" id="ARBA00023274"/>
    </source>
</evidence>
<dbReference type="Gene3D" id="3.30.1490.10">
    <property type="match status" value="1"/>
</dbReference>
<dbReference type="EMBL" id="KC353353">
    <property type="protein sequence ID" value="AGH24055.1"/>
    <property type="molecule type" value="Genomic_DNA"/>
</dbReference>
<dbReference type="GeneID" id="16029457"/>
<sequence>MSQIQSINSLLSGIINAQQSKLAEIKIKHSKLSIDILNVLYEEGYISDYKEDLYNGHKVITVRLKYYNNSPAIKKIEKISKNNISLKLLDLVDLGLVTYILSTSKGIISGKEARRLRIGGTILLVVW</sequence>